<dbReference type="RefSeq" id="WP_229878519.1">
    <property type="nucleotide sequence ID" value="NZ_BMTL01000037.1"/>
</dbReference>
<dbReference type="SUPFAM" id="SSF53474">
    <property type="entry name" value="alpha/beta-Hydrolases"/>
    <property type="match status" value="1"/>
</dbReference>
<protein>
    <submittedName>
        <fullName evidence="4">Oleoyl-ACP hydrolase</fullName>
    </submittedName>
</protein>
<dbReference type="GO" id="GO:0016787">
    <property type="term" value="F:hydrolase activity"/>
    <property type="evidence" value="ECO:0007669"/>
    <property type="project" value="UniProtKB-KW"/>
</dbReference>
<dbReference type="Proteomes" id="UP000606194">
    <property type="component" value="Unassembled WGS sequence"/>
</dbReference>
<keyword evidence="2 4" id="KW-0378">Hydrolase</keyword>
<comment type="similarity">
    <text evidence="1">Belongs to the thioesterase family.</text>
</comment>
<dbReference type="InterPro" id="IPR029058">
    <property type="entry name" value="AB_hydrolase_fold"/>
</dbReference>
<dbReference type="PANTHER" id="PTHR11487">
    <property type="entry name" value="THIOESTERASE"/>
    <property type="match status" value="1"/>
</dbReference>
<evidence type="ECO:0000259" key="3">
    <source>
        <dbReference type="SMART" id="SM00824"/>
    </source>
</evidence>
<keyword evidence="5" id="KW-1185">Reference proteome</keyword>
<dbReference type="Pfam" id="PF00975">
    <property type="entry name" value="Thioesterase"/>
    <property type="match status" value="1"/>
</dbReference>
<dbReference type="Gene3D" id="3.40.50.1820">
    <property type="entry name" value="alpha/beta hydrolase"/>
    <property type="match status" value="1"/>
</dbReference>
<evidence type="ECO:0000256" key="1">
    <source>
        <dbReference type="ARBA" id="ARBA00007169"/>
    </source>
</evidence>
<evidence type="ECO:0000313" key="5">
    <source>
        <dbReference type="Proteomes" id="UP000606194"/>
    </source>
</evidence>
<reference evidence="4" key="1">
    <citation type="journal article" date="2014" name="Int. J. Syst. Evol. Microbiol.">
        <title>Complete genome sequence of Corynebacterium casei LMG S-19264T (=DSM 44701T), isolated from a smear-ripened cheese.</title>
        <authorList>
            <consortium name="US DOE Joint Genome Institute (JGI-PGF)"/>
            <person name="Walter F."/>
            <person name="Albersmeier A."/>
            <person name="Kalinowski J."/>
            <person name="Ruckert C."/>
        </authorList>
    </citation>
    <scope>NUCLEOTIDE SEQUENCE</scope>
    <source>
        <strain evidence="4">JCM 4386</strain>
    </source>
</reference>
<evidence type="ECO:0000313" key="4">
    <source>
        <dbReference type="EMBL" id="GGS19830.1"/>
    </source>
</evidence>
<dbReference type="InterPro" id="IPR001031">
    <property type="entry name" value="Thioesterase"/>
</dbReference>
<comment type="caution">
    <text evidence="4">The sequence shown here is derived from an EMBL/GenBank/DDBJ whole genome shotgun (WGS) entry which is preliminary data.</text>
</comment>
<dbReference type="PANTHER" id="PTHR11487:SF0">
    <property type="entry name" value="S-ACYL FATTY ACID SYNTHASE THIOESTERASE, MEDIUM CHAIN"/>
    <property type="match status" value="1"/>
</dbReference>
<dbReference type="SMART" id="SM00824">
    <property type="entry name" value="PKS_TE"/>
    <property type="match status" value="1"/>
</dbReference>
<name>A0A918G5V0_9ACTN</name>
<proteinExistence type="inferred from homology"/>
<evidence type="ECO:0000256" key="2">
    <source>
        <dbReference type="ARBA" id="ARBA00022801"/>
    </source>
</evidence>
<feature type="domain" description="Thioesterase TesA-like" evidence="3">
    <location>
        <begin position="27"/>
        <end position="248"/>
    </location>
</feature>
<dbReference type="InterPro" id="IPR012223">
    <property type="entry name" value="TEII"/>
</dbReference>
<gene>
    <name evidence="4" type="primary">rifR</name>
    <name evidence="4" type="ORF">GCM10010269_68490</name>
</gene>
<dbReference type="GO" id="GO:0008610">
    <property type="term" value="P:lipid biosynthetic process"/>
    <property type="evidence" value="ECO:0007669"/>
    <property type="project" value="TreeGrafter"/>
</dbReference>
<reference evidence="4" key="2">
    <citation type="submission" date="2020-09" db="EMBL/GenBank/DDBJ databases">
        <authorList>
            <person name="Sun Q."/>
            <person name="Ohkuma M."/>
        </authorList>
    </citation>
    <scope>NUCLEOTIDE SEQUENCE</scope>
    <source>
        <strain evidence="4">JCM 4386</strain>
    </source>
</reference>
<organism evidence="4 5">
    <name type="scientific">Streptomyces humidus</name>
    <dbReference type="NCBI Taxonomy" id="52259"/>
    <lineage>
        <taxon>Bacteria</taxon>
        <taxon>Bacillati</taxon>
        <taxon>Actinomycetota</taxon>
        <taxon>Actinomycetes</taxon>
        <taxon>Kitasatosporales</taxon>
        <taxon>Streptomycetaceae</taxon>
        <taxon>Streptomyces</taxon>
    </lineage>
</organism>
<sequence length="256" mass="27678">MVSAHRVDENLWIRRFHPAPSAATRLVCLPHAGGSASYFFPVSSTLAPAVDVLAVQYPGRQDRRHEACVDNIPDLADAVTAALLPVADRPLVLFGHSMGAVLGFEVGARLEKAGVVPLALFASGRRAPSRHRDENVHLRSDDGIVAELKALSGTQAAVLADEEILRMVLPAVRSDYKAVETYRHTGGLRLAVPIHAHFGVDDPLVTRDEAQAWADHTSGDFTLHSHPGGHFYLDEQAPRVIEAIARVTSAHSRPVI</sequence>
<accession>A0A918G5V0</accession>
<dbReference type="InterPro" id="IPR020802">
    <property type="entry name" value="TesA-like"/>
</dbReference>
<dbReference type="AlphaFoldDB" id="A0A918G5V0"/>
<dbReference type="EMBL" id="BMTL01000037">
    <property type="protein sequence ID" value="GGS19830.1"/>
    <property type="molecule type" value="Genomic_DNA"/>
</dbReference>